<keyword evidence="3" id="KW-0238">DNA-binding</keyword>
<reference evidence="11" key="2">
    <citation type="submission" date="2020-05" db="UniProtKB">
        <authorList>
            <consortium name="EnsemblMetazoa"/>
        </authorList>
    </citation>
    <scope>IDENTIFICATION</scope>
    <source>
        <strain evidence="11">A-37</strain>
    </source>
</reference>
<name>A0A182LZ89_9DIPT</name>
<dbReference type="Gene3D" id="1.10.287.450">
    <property type="entry name" value="Helix hairpin bin"/>
    <property type="match status" value="1"/>
</dbReference>
<keyword evidence="4" id="KW-0234">DNA repair</keyword>
<dbReference type="PANTHER" id="PTHR32235:SF1">
    <property type="entry name" value="NON-HOMOLOGOUS END-JOINING FACTOR 1"/>
    <property type="match status" value="1"/>
</dbReference>
<dbReference type="Proteomes" id="UP000075883">
    <property type="component" value="Unassembled WGS sequence"/>
</dbReference>
<dbReference type="EMBL" id="AXCM01001256">
    <property type="status" value="NOT_ANNOTATED_CDS"/>
    <property type="molecule type" value="Genomic_DNA"/>
</dbReference>
<accession>A0A182LZ89</accession>
<keyword evidence="2" id="KW-0227">DNA damage</keyword>
<evidence type="ECO:0000313" key="11">
    <source>
        <dbReference type="EnsemblMetazoa" id="ACUA005550-PA"/>
    </source>
</evidence>
<dbReference type="InterPro" id="IPR038051">
    <property type="entry name" value="XRCC4-like_N_sf"/>
</dbReference>
<dbReference type="AlphaFoldDB" id="A0A182LZ89"/>
<dbReference type="Pfam" id="PF09302">
    <property type="entry name" value="XLF"/>
    <property type="match status" value="1"/>
</dbReference>
<protein>
    <recommendedName>
        <fullName evidence="7">Non-homologous end-joining factor 1</fullName>
    </recommendedName>
</protein>
<dbReference type="VEuPathDB" id="VectorBase:ACUA005550"/>
<evidence type="ECO:0000256" key="2">
    <source>
        <dbReference type="ARBA" id="ARBA00022763"/>
    </source>
</evidence>
<comment type="similarity">
    <text evidence="6">Belongs to the XRCC4-XLF family. XLF subfamily.</text>
</comment>
<organism evidence="11 12">
    <name type="scientific">Anopheles culicifacies</name>
    <dbReference type="NCBI Taxonomy" id="139723"/>
    <lineage>
        <taxon>Eukaryota</taxon>
        <taxon>Metazoa</taxon>
        <taxon>Ecdysozoa</taxon>
        <taxon>Arthropoda</taxon>
        <taxon>Hexapoda</taxon>
        <taxon>Insecta</taxon>
        <taxon>Pterygota</taxon>
        <taxon>Neoptera</taxon>
        <taxon>Endopterygota</taxon>
        <taxon>Diptera</taxon>
        <taxon>Nematocera</taxon>
        <taxon>Culicoidea</taxon>
        <taxon>Culicidae</taxon>
        <taxon>Anophelinae</taxon>
        <taxon>Anopheles</taxon>
        <taxon>culicifacies species complex</taxon>
    </lineage>
</organism>
<evidence type="ECO:0000256" key="4">
    <source>
        <dbReference type="ARBA" id="ARBA00023204"/>
    </source>
</evidence>
<keyword evidence="8" id="KW-0175">Coiled coil</keyword>
<keyword evidence="5" id="KW-0539">Nucleus</keyword>
<dbReference type="InterPro" id="IPR052287">
    <property type="entry name" value="NHEJ_factor"/>
</dbReference>
<evidence type="ECO:0000256" key="3">
    <source>
        <dbReference type="ARBA" id="ARBA00023125"/>
    </source>
</evidence>
<evidence type="ECO:0000256" key="9">
    <source>
        <dbReference type="SAM" id="MobiDB-lite"/>
    </source>
</evidence>
<dbReference type="PANTHER" id="PTHR32235">
    <property type="entry name" value="NON-HOMOLOGOUS END-JOINING FACTOR 1"/>
    <property type="match status" value="1"/>
</dbReference>
<reference evidence="12" key="1">
    <citation type="submission" date="2013-09" db="EMBL/GenBank/DDBJ databases">
        <title>The Genome Sequence of Anopheles culicifacies species A.</title>
        <authorList>
            <consortium name="The Broad Institute Genomics Platform"/>
            <person name="Neafsey D.E."/>
            <person name="Besansky N."/>
            <person name="Howell P."/>
            <person name="Walton C."/>
            <person name="Young S.K."/>
            <person name="Zeng Q."/>
            <person name="Gargeya S."/>
            <person name="Fitzgerald M."/>
            <person name="Haas B."/>
            <person name="Abouelleil A."/>
            <person name="Allen A.W."/>
            <person name="Alvarado L."/>
            <person name="Arachchi H.M."/>
            <person name="Berlin A.M."/>
            <person name="Chapman S.B."/>
            <person name="Gainer-Dewar J."/>
            <person name="Goldberg J."/>
            <person name="Griggs A."/>
            <person name="Gujja S."/>
            <person name="Hansen M."/>
            <person name="Howarth C."/>
            <person name="Imamovic A."/>
            <person name="Ireland A."/>
            <person name="Larimer J."/>
            <person name="McCowan C."/>
            <person name="Murphy C."/>
            <person name="Pearson M."/>
            <person name="Poon T.W."/>
            <person name="Priest M."/>
            <person name="Roberts A."/>
            <person name="Saif S."/>
            <person name="Shea T."/>
            <person name="Sisk P."/>
            <person name="Sykes S."/>
            <person name="Wortman J."/>
            <person name="Nusbaum C."/>
            <person name="Birren B."/>
        </authorList>
    </citation>
    <scope>NUCLEOTIDE SEQUENCE [LARGE SCALE GENOMIC DNA]</scope>
    <source>
        <strain evidence="12">A-37</strain>
    </source>
</reference>
<dbReference type="GO" id="GO:0006303">
    <property type="term" value="P:double-strand break repair via nonhomologous end joining"/>
    <property type="evidence" value="ECO:0007669"/>
    <property type="project" value="TreeGrafter"/>
</dbReference>
<evidence type="ECO:0000256" key="7">
    <source>
        <dbReference type="ARBA" id="ARBA00044529"/>
    </source>
</evidence>
<dbReference type="EnsemblMetazoa" id="ACUA005550-RA">
    <property type="protein sequence ID" value="ACUA005550-PA"/>
    <property type="gene ID" value="ACUA005550"/>
</dbReference>
<dbReference type="InterPro" id="IPR015381">
    <property type="entry name" value="XLF-like_N"/>
</dbReference>
<keyword evidence="12" id="KW-1185">Reference proteome</keyword>
<dbReference type="GO" id="GO:0032807">
    <property type="term" value="C:DNA ligase IV complex"/>
    <property type="evidence" value="ECO:0007669"/>
    <property type="project" value="TreeGrafter"/>
</dbReference>
<evidence type="ECO:0000256" key="1">
    <source>
        <dbReference type="ARBA" id="ARBA00004123"/>
    </source>
</evidence>
<evidence type="ECO:0000259" key="10">
    <source>
        <dbReference type="Pfam" id="PF09302"/>
    </source>
</evidence>
<dbReference type="GO" id="GO:0045027">
    <property type="term" value="F:DNA end binding"/>
    <property type="evidence" value="ECO:0007669"/>
    <property type="project" value="TreeGrafter"/>
</dbReference>
<dbReference type="STRING" id="139723.A0A182LZ89"/>
<evidence type="ECO:0000313" key="12">
    <source>
        <dbReference type="Proteomes" id="UP000075883"/>
    </source>
</evidence>
<dbReference type="Gene3D" id="2.170.210.10">
    <property type="entry name" value="DNA double-strand break repair and VJ recombination XRCC4, N-terminal"/>
    <property type="match status" value="1"/>
</dbReference>
<evidence type="ECO:0000256" key="8">
    <source>
        <dbReference type="SAM" id="Coils"/>
    </source>
</evidence>
<feature type="domain" description="XLF-like N-terminal" evidence="10">
    <location>
        <begin position="14"/>
        <end position="104"/>
    </location>
</feature>
<evidence type="ECO:0000256" key="6">
    <source>
        <dbReference type="ARBA" id="ARBA00025747"/>
    </source>
</evidence>
<sequence>MTDFCELTLETKGYYGVHFSKQLDQITCLVFDMKSLWIEVVPLATLIKRQKEQNPTLDCTEALIDQTLLAGCSANYSADTVDSCVQFAAKYYLNNYPITFKFSLIRATTQEVSHRYIKPLWRTLLRQEAEIRALVEELKRKDIEIAQYQAEGARLNRTTVQTDTFDERKFRQEFPVRLPEESVYVRNLLDSDVHRSILMKILELEQSSGSSDRNNTKLPVSITQHMNSPSRRRKKRATGCRCYKDFDRVRT</sequence>
<comment type="subcellular location">
    <subcellularLocation>
        <location evidence="1">Nucleus</location>
    </subcellularLocation>
</comment>
<feature type="coiled-coil region" evidence="8">
    <location>
        <begin position="124"/>
        <end position="151"/>
    </location>
</feature>
<feature type="compositionally biased region" description="Polar residues" evidence="9">
    <location>
        <begin position="208"/>
        <end position="229"/>
    </location>
</feature>
<evidence type="ECO:0000256" key="5">
    <source>
        <dbReference type="ARBA" id="ARBA00023242"/>
    </source>
</evidence>
<feature type="region of interest" description="Disordered" evidence="9">
    <location>
        <begin position="208"/>
        <end position="237"/>
    </location>
</feature>
<proteinExistence type="inferred from homology"/>